<feature type="domain" description="AMP-binding enzyme C-terminal" evidence="2">
    <location>
        <begin position="424"/>
        <end position="499"/>
    </location>
</feature>
<dbReference type="SUPFAM" id="SSF56801">
    <property type="entry name" value="Acetyl-CoA synthetase-like"/>
    <property type="match status" value="1"/>
</dbReference>
<dbReference type="Gene3D" id="3.30.300.30">
    <property type="match status" value="1"/>
</dbReference>
<dbReference type="InterPro" id="IPR025110">
    <property type="entry name" value="AMP-bd_C"/>
</dbReference>
<sequence length="523" mass="56292">MPSRTGCGRRPEETLVWLPDHLNRLVNLDRRAPAVEAEGRWWTWDDIARWQDRLVEIAAENGVLLPADIAVVMENCFTSFATMAAVLSTGSTLIPLSPLKSAQSLAEELGGLRPQIVMARNQHLLDQALRDAISAVGAIGVSLGTGRAEFAEVSVRPNGRPPMKRSADADVAVRMGTSGTTGPPKRVSLRYDALEQTLRHGRNHHAAGADGKATLRSGTVILMNPPVHMAGFDAALRTMVEGRKACLLERFTVDGFVAALRRHSPRVVGLVPAALRMLYEADVPVDAFDATEVVLCGSAPLSSALWRDFENRYGVAILVNYGATEFAGAIAGWTAPDHARWIGAKRGSVGRPHPGTELRVVDDNGVPVPVGERGTLEVRSVHLSGSWTRTSDLARIDEDDFLWLEGRSDGVITRGGFKVWPADVESVLENHPAVREACVVAKKDARLGEVPVAVVELMSGIAPPTPSDLISWSRARLTGYQTPVELMILDALPRTQSMKVARGAVRALVAAATDRDGHHGGAP</sequence>
<feature type="domain" description="AMP-dependent synthetase/ligase" evidence="1">
    <location>
        <begin position="31"/>
        <end position="383"/>
    </location>
</feature>
<dbReference type="Proteomes" id="UP000198286">
    <property type="component" value="Chromosome"/>
</dbReference>
<dbReference type="InterPro" id="IPR000873">
    <property type="entry name" value="AMP-dep_synth/lig_dom"/>
</dbReference>
<evidence type="ECO:0000313" key="4">
    <source>
        <dbReference type="Proteomes" id="UP000198286"/>
    </source>
</evidence>
<name>A0A7U5RY43_MYCIT</name>
<dbReference type="Gene3D" id="3.40.50.12780">
    <property type="entry name" value="N-terminal domain of ligase-like"/>
    <property type="match status" value="1"/>
</dbReference>
<reference evidence="3 4" key="1">
    <citation type="journal article" date="2017" name="Lancet Infect. Dis.">
        <title>Global outbreak of severe Mycobacterium chimaera disease after cardiac surgery: a molecular epidemiological study.</title>
        <authorList>
            <person name="van Ingen J."/>
            <person name="Kohl T."/>
            <person name="Kranzer K."/>
            <person name="Hasse B."/>
            <person name="Keller P."/>
            <person name="Szafranska A."/>
            <person name="Hillemann D."/>
            <person name="Chand M."/>
            <person name="Schreiber P."/>
            <person name="Sommerstein R."/>
            <person name="Berger C."/>
            <person name="Genoni M."/>
            <person name="Ruegg C."/>
            <person name="Troillet N."/>
            <person name="Widmer A.F."/>
            <person name="Becker S.L."/>
            <person name="Herrmann M."/>
            <person name="Eckmanns T."/>
            <person name="Haller S."/>
            <person name="Hoeller C."/>
            <person name="Debast S.B."/>
            <person name="Wolfhagen M.J."/>
            <person name="Hopman J."/>
            <person name="Kluytmans J."/>
            <person name="Langelaar M."/>
            <person name="Notermans D.W."/>
            <person name="ten Oever J."/>
            <person name="van den Barselaar P."/>
            <person name="Vonk A.B.A."/>
            <person name="Vos M.C."/>
            <person name="Ahmed N."/>
            <person name="Brown T."/>
            <person name="Crook D."/>
            <person name="Lamagni T."/>
            <person name="Phin N."/>
            <person name="Smith E.G."/>
            <person name="Zambon M."/>
            <person name="Serr A."/>
            <person name="Goetting T."/>
            <person name="Ebner W."/>
            <person name="Thuermer A."/>
            <person name="Utpatel C."/>
            <person name="Sproer C."/>
            <person name="Bunk B."/>
            <person name="Nubel U."/>
            <person name="Bloemberg G."/>
            <person name="Bottger E."/>
            <person name="Niemann S."/>
            <person name="Wagner D."/>
            <person name="Sax H."/>
        </authorList>
    </citation>
    <scope>NUCLEOTIDE SEQUENCE [LARGE SCALE GENOMIC DNA]</scope>
    <source>
        <strain evidence="3 4">ZUERICH-2</strain>
    </source>
</reference>
<evidence type="ECO:0000313" key="3">
    <source>
        <dbReference type="EMBL" id="ASL17530.1"/>
    </source>
</evidence>
<dbReference type="CDD" id="cd04433">
    <property type="entry name" value="AFD_class_I"/>
    <property type="match status" value="1"/>
</dbReference>
<dbReference type="InterPro" id="IPR045851">
    <property type="entry name" value="AMP-bd_C_sf"/>
</dbReference>
<dbReference type="Pfam" id="PF13193">
    <property type="entry name" value="AMP-binding_C"/>
    <property type="match status" value="1"/>
</dbReference>
<dbReference type="PANTHER" id="PTHR43201">
    <property type="entry name" value="ACYL-COA SYNTHETASE"/>
    <property type="match status" value="1"/>
</dbReference>
<proteinExistence type="predicted"/>
<protein>
    <submittedName>
        <fullName evidence="3">Acyl-CoA synthetase</fullName>
    </submittedName>
</protein>
<dbReference type="EMBL" id="CP015267">
    <property type="protein sequence ID" value="ASL17530.1"/>
    <property type="molecule type" value="Genomic_DNA"/>
</dbReference>
<accession>A0A7U5RY43</accession>
<evidence type="ECO:0000259" key="1">
    <source>
        <dbReference type="Pfam" id="PF00501"/>
    </source>
</evidence>
<organism evidence="3 4">
    <name type="scientific">Mycobacterium intracellulare subsp. chimaera</name>
    <dbReference type="NCBI Taxonomy" id="222805"/>
    <lineage>
        <taxon>Bacteria</taxon>
        <taxon>Bacillati</taxon>
        <taxon>Actinomycetota</taxon>
        <taxon>Actinomycetes</taxon>
        <taxon>Mycobacteriales</taxon>
        <taxon>Mycobacteriaceae</taxon>
        <taxon>Mycobacterium</taxon>
        <taxon>Mycobacterium avium complex (MAC)</taxon>
    </lineage>
</organism>
<dbReference type="GO" id="GO:0006631">
    <property type="term" value="P:fatty acid metabolic process"/>
    <property type="evidence" value="ECO:0007669"/>
    <property type="project" value="TreeGrafter"/>
</dbReference>
<evidence type="ECO:0000259" key="2">
    <source>
        <dbReference type="Pfam" id="PF13193"/>
    </source>
</evidence>
<dbReference type="AlphaFoldDB" id="A0A7U5RY43"/>
<gene>
    <name evidence="3" type="ORF">MYCOZU2_05174</name>
</gene>
<dbReference type="Pfam" id="PF00501">
    <property type="entry name" value="AMP-binding"/>
    <property type="match status" value="1"/>
</dbReference>
<dbReference type="InterPro" id="IPR042099">
    <property type="entry name" value="ANL_N_sf"/>
</dbReference>
<dbReference type="PANTHER" id="PTHR43201:SF32">
    <property type="entry name" value="2-SUCCINYLBENZOATE--COA LIGASE, CHLOROPLASTIC_PEROXISOMAL"/>
    <property type="match status" value="1"/>
</dbReference>
<dbReference type="GO" id="GO:0031956">
    <property type="term" value="F:medium-chain fatty acid-CoA ligase activity"/>
    <property type="evidence" value="ECO:0007669"/>
    <property type="project" value="TreeGrafter"/>
</dbReference>